<gene>
    <name evidence="1" type="ORF">H9X81_10675</name>
</gene>
<dbReference type="EMBL" id="JACSNR010000011">
    <property type="protein sequence ID" value="MBM6924148.1"/>
    <property type="molecule type" value="Genomic_DNA"/>
</dbReference>
<evidence type="ECO:0000313" key="2">
    <source>
        <dbReference type="Proteomes" id="UP000724149"/>
    </source>
</evidence>
<accession>A0ABS2GRM1</accession>
<dbReference type="InterPro" id="IPR053746">
    <property type="entry name" value="Viral_HT_Connector_Assembly"/>
</dbReference>
<name>A0ABS2GRM1_9FIRM</name>
<sequence>MLDQLKLLLGISGEEQDAVLTFVLDAVTDLVLSYCNLDEIPPRLESVVVRMAADQVRSEGYGQAAAPRTAQSVTRGDVTVSYGSNASAAAEITGAGKSLLDDYRSQLNAFRKVRW</sequence>
<reference evidence="1 2" key="1">
    <citation type="journal article" date="2021" name="Sci. Rep.">
        <title>The distribution of antibiotic resistance genes in chicken gut microbiota commensals.</title>
        <authorList>
            <person name="Juricova H."/>
            <person name="Matiasovicova J."/>
            <person name="Kubasova T."/>
            <person name="Cejkova D."/>
            <person name="Rychlik I."/>
        </authorList>
    </citation>
    <scope>NUCLEOTIDE SEQUENCE [LARGE SCALE GENOMIC DNA]</scope>
    <source>
        <strain evidence="1 2">An564</strain>
    </source>
</reference>
<keyword evidence="2" id="KW-1185">Reference proteome</keyword>
<comment type="caution">
    <text evidence="1">The sequence shown here is derived from an EMBL/GenBank/DDBJ whole genome shotgun (WGS) entry which is preliminary data.</text>
</comment>
<protein>
    <submittedName>
        <fullName evidence="1">Phage head-tail connector protein</fullName>
    </submittedName>
</protein>
<dbReference type="Pfam" id="PF05135">
    <property type="entry name" value="Phage_connect_1"/>
    <property type="match status" value="1"/>
</dbReference>
<evidence type="ECO:0000313" key="1">
    <source>
        <dbReference type="EMBL" id="MBM6924148.1"/>
    </source>
</evidence>
<dbReference type="Gene3D" id="1.10.246.150">
    <property type="match status" value="1"/>
</dbReference>
<dbReference type="InterPro" id="IPR021146">
    <property type="entry name" value="Phage_gp6-like_head-tail"/>
</dbReference>
<organism evidence="1 2">
    <name type="scientific">Hydrogenoanaerobacterium saccharovorans</name>
    <dbReference type="NCBI Taxonomy" id="474960"/>
    <lineage>
        <taxon>Bacteria</taxon>
        <taxon>Bacillati</taxon>
        <taxon>Bacillota</taxon>
        <taxon>Clostridia</taxon>
        <taxon>Eubacteriales</taxon>
        <taxon>Oscillospiraceae</taxon>
        <taxon>Hydrogenoanaerobacterium</taxon>
    </lineage>
</organism>
<dbReference type="Proteomes" id="UP000724149">
    <property type="component" value="Unassembled WGS sequence"/>
</dbReference>
<dbReference type="RefSeq" id="WP_204721894.1">
    <property type="nucleotide sequence ID" value="NZ_JACSNR010000011.1"/>
</dbReference>
<proteinExistence type="predicted"/>